<name>A0A2P2PTG7_RHIMU</name>
<accession>A0A2P2PTG7</accession>
<proteinExistence type="predicted"/>
<dbReference type="EMBL" id="GGEC01077556">
    <property type="protein sequence ID" value="MBX58040.1"/>
    <property type="molecule type" value="Transcribed_RNA"/>
</dbReference>
<protein>
    <submittedName>
        <fullName evidence="1">Uncharacterized protein</fullName>
    </submittedName>
</protein>
<organism evidence="1">
    <name type="scientific">Rhizophora mucronata</name>
    <name type="common">Asiatic mangrove</name>
    <dbReference type="NCBI Taxonomy" id="61149"/>
    <lineage>
        <taxon>Eukaryota</taxon>
        <taxon>Viridiplantae</taxon>
        <taxon>Streptophyta</taxon>
        <taxon>Embryophyta</taxon>
        <taxon>Tracheophyta</taxon>
        <taxon>Spermatophyta</taxon>
        <taxon>Magnoliopsida</taxon>
        <taxon>eudicotyledons</taxon>
        <taxon>Gunneridae</taxon>
        <taxon>Pentapetalae</taxon>
        <taxon>rosids</taxon>
        <taxon>fabids</taxon>
        <taxon>Malpighiales</taxon>
        <taxon>Rhizophoraceae</taxon>
        <taxon>Rhizophora</taxon>
    </lineage>
</organism>
<evidence type="ECO:0000313" key="1">
    <source>
        <dbReference type="EMBL" id="MBX58040.1"/>
    </source>
</evidence>
<dbReference type="AlphaFoldDB" id="A0A2P2PTG7"/>
<sequence>MSRDYKSIRTMLCLQHTTTDNYN</sequence>
<reference evidence="1" key="1">
    <citation type="submission" date="2018-02" db="EMBL/GenBank/DDBJ databases">
        <title>Rhizophora mucronata_Transcriptome.</title>
        <authorList>
            <person name="Meera S.P."/>
            <person name="Sreeshan A."/>
            <person name="Augustine A."/>
        </authorList>
    </citation>
    <scope>NUCLEOTIDE SEQUENCE</scope>
    <source>
        <tissue evidence="1">Leaf</tissue>
    </source>
</reference>